<reference evidence="2 3" key="1">
    <citation type="journal article" date="2019" name="Plant Biotechnol. J.">
        <title>The red bayberry genome and genetic basis of sex determination.</title>
        <authorList>
            <person name="Jia H.M."/>
            <person name="Jia H.J."/>
            <person name="Cai Q.L."/>
            <person name="Wang Y."/>
            <person name="Zhao H.B."/>
            <person name="Yang W.F."/>
            <person name="Wang G.Y."/>
            <person name="Li Y.H."/>
            <person name="Zhan D.L."/>
            <person name="Shen Y.T."/>
            <person name="Niu Q.F."/>
            <person name="Chang L."/>
            <person name="Qiu J."/>
            <person name="Zhao L."/>
            <person name="Xie H.B."/>
            <person name="Fu W.Y."/>
            <person name="Jin J."/>
            <person name="Li X.W."/>
            <person name="Jiao Y."/>
            <person name="Zhou C.C."/>
            <person name="Tu T."/>
            <person name="Chai C.Y."/>
            <person name="Gao J.L."/>
            <person name="Fan L.J."/>
            <person name="van de Weg E."/>
            <person name="Wang J.Y."/>
            <person name="Gao Z.S."/>
        </authorList>
    </citation>
    <scope>NUCLEOTIDE SEQUENCE [LARGE SCALE GENOMIC DNA]</scope>
    <source>
        <tissue evidence="2">Leaves</tissue>
    </source>
</reference>
<comment type="caution">
    <text evidence="2">The sequence shown here is derived from an EMBL/GenBank/DDBJ whole genome shotgun (WGS) entry which is preliminary data.</text>
</comment>
<evidence type="ECO:0000313" key="2">
    <source>
        <dbReference type="EMBL" id="KAB1201772.1"/>
    </source>
</evidence>
<dbReference type="Proteomes" id="UP000516437">
    <property type="component" value="Chromosome 8"/>
</dbReference>
<proteinExistence type="predicted"/>
<feature type="region of interest" description="Disordered" evidence="1">
    <location>
        <begin position="68"/>
        <end position="98"/>
    </location>
</feature>
<dbReference type="EMBL" id="RXIC02000026">
    <property type="protein sequence ID" value="KAB1201772.1"/>
    <property type="molecule type" value="Genomic_DNA"/>
</dbReference>
<evidence type="ECO:0000256" key="1">
    <source>
        <dbReference type="SAM" id="MobiDB-lite"/>
    </source>
</evidence>
<accession>A0A6A1UNB6</accession>
<name>A0A6A1UNB6_9ROSI</name>
<organism evidence="2 3">
    <name type="scientific">Morella rubra</name>
    <name type="common">Chinese bayberry</name>
    <dbReference type="NCBI Taxonomy" id="262757"/>
    <lineage>
        <taxon>Eukaryota</taxon>
        <taxon>Viridiplantae</taxon>
        <taxon>Streptophyta</taxon>
        <taxon>Embryophyta</taxon>
        <taxon>Tracheophyta</taxon>
        <taxon>Spermatophyta</taxon>
        <taxon>Magnoliopsida</taxon>
        <taxon>eudicotyledons</taxon>
        <taxon>Gunneridae</taxon>
        <taxon>Pentapetalae</taxon>
        <taxon>rosids</taxon>
        <taxon>fabids</taxon>
        <taxon>Fagales</taxon>
        <taxon>Myricaceae</taxon>
        <taxon>Morella</taxon>
    </lineage>
</organism>
<dbReference type="AlphaFoldDB" id="A0A6A1UNB6"/>
<keyword evidence="3" id="KW-1185">Reference proteome</keyword>
<evidence type="ECO:0000313" key="3">
    <source>
        <dbReference type="Proteomes" id="UP000516437"/>
    </source>
</evidence>
<sequence length="172" mass="19707">MCACKVHSPPLHAQHHHHSHLKINVLDNKNTNQARHGSILCSDKTIGWFWQKCPKVVPLTPRYQPRRACGRRPNVSSRLWKSKRSRTAGCSKDQKGHEGRVHSPLFFFKKPRKRNTESGDSFTGPPKLAMHCNLSPLLFHARDSLSTRISANKKAMIQLKRKRRSTQQESCS</sequence>
<protein>
    <submittedName>
        <fullName evidence="2">Uncharacterized protein</fullName>
    </submittedName>
</protein>
<gene>
    <name evidence="2" type="ORF">CJ030_MR8G006042</name>
</gene>